<evidence type="ECO:0000256" key="5">
    <source>
        <dbReference type="ARBA" id="ARBA00022989"/>
    </source>
</evidence>
<name>A0A9P5CKP0_CRYP1</name>
<keyword evidence="4 7" id="KW-0812">Transmembrane</keyword>
<accession>A0A9P5CKP0</accession>
<proteinExistence type="inferred from homology"/>
<feature type="compositionally biased region" description="Acidic residues" evidence="8">
    <location>
        <begin position="41"/>
        <end position="50"/>
    </location>
</feature>
<organism evidence="10 11">
    <name type="scientific">Cryphonectria parasitica (strain ATCC 38755 / EP155)</name>
    <dbReference type="NCBI Taxonomy" id="660469"/>
    <lineage>
        <taxon>Eukaryota</taxon>
        <taxon>Fungi</taxon>
        <taxon>Dikarya</taxon>
        <taxon>Ascomycota</taxon>
        <taxon>Pezizomycotina</taxon>
        <taxon>Sordariomycetes</taxon>
        <taxon>Sordariomycetidae</taxon>
        <taxon>Diaporthales</taxon>
        <taxon>Cryphonectriaceae</taxon>
        <taxon>Cryphonectria-Endothia species complex</taxon>
        <taxon>Cryphonectria</taxon>
    </lineage>
</organism>
<evidence type="ECO:0000313" key="10">
    <source>
        <dbReference type="EMBL" id="KAF3761372.1"/>
    </source>
</evidence>
<sequence>YREQNPWHDQPKDRPLFSLGEPLPRIASQRKHNQEKTQGELDSEGSDETLSEPPQKTTTQSQRRQLGEQDEGTDMARRFQIDADTVGGQREGDAVEDGRVDPNAMRNKWARIRAKYPEPLAEFLCTAMSVFLGLTGTLSVNLSQNQSQQYGSYETACWAWGLAFMFGIYLGGGVSGAHMNPAISISLSVFRGFPWRRCCLYIAVQTVAALAGGALAYALYADAIRNVDPALTETYTSFFTVPKPWVSPATAFFTEFLCGAVIMIAVLSLGDDQNNPPGAGMHAFILGLLVTVLKMTLGYNTGAALSPASDLGPRLVAYAAGYRIEALWASGWWFYGPWAGTVSGAVIGCCLYDAVVFVGSESPINYRWSEEKHVW</sequence>
<dbReference type="PANTHER" id="PTHR43829:SF24">
    <property type="entry name" value="MIP AQUAPORIN (EUROFUNG)"/>
    <property type="match status" value="1"/>
</dbReference>
<dbReference type="Gene3D" id="1.20.1080.10">
    <property type="entry name" value="Glycerol uptake facilitator protein"/>
    <property type="match status" value="1"/>
</dbReference>
<dbReference type="InterPro" id="IPR022357">
    <property type="entry name" value="MIP_CS"/>
</dbReference>
<dbReference type="PROSITE" id="PS00221">
    <property type="entry name" value="MIP"/>
    <property type="match status" value="1"/>
</dbReference>
<evidence type="ECO:0000256" key="4">
    <source>
        <dbReference type="ARBA" id="ARBA00022692"/>
    </source>
</evidence>
<feature type="region of interest" description="Disordered" evidence="8">
    <location>
        <begin position="1"/>
        <end position="76"/>
    </location>
</feature>
<dbReference type="OrthoDB" id="3222at2759"/>
<dbReference type="SUPFAM" id="SSF81338">
    <property type="entry name" value="Aquaporin-like"/>
    <property type="match status" value="1"/>
</dbReference>
<feature type="compositionally biased region" description="Basic and acidic residues" evidence="8">
    <location>
        <begin position="1"/>
        <end position="15"/>
    </location>
</feature>
<evidence type="ECO:0000256" key="1">
    <source>
        <dbReference type="ARBA" id="ARBA00004141"/>
    </source>
</evidence>
<keyword evidence="5 9" id="KW-1133">Transmembrane helix</keyword>
<gene>
    <name evidence="10" type="ORF">M406DRAFT_229669</name>
</gene>
<dbReference type="InterPro" id="IPR000425">
    <property type="entry name" value="MIP"/>
</dbReference>
<keyword evidence="6 9" id="KW-0472">Membrane</keyword>
<feature type="transmembrane region" description="Helical" evidence="9">
    <location>
        <begin position="158"/>
        <end position="177"/>
    </location>
</feature>
<feature type="compositionally biased region" description="Polar residues" evidence="8">
    <location>
        <begin position="52"/>
        <end position="64"/>
    </location>
</feature>
<evidence type="ECO:0000313" key="11">
    <source>
        <dbReference type="Proteomes" id="UP000803844"/>
    </source>
</evidence>
<dbReference type="GeneID" id="63832946"/>
<evidence type="ECO:0000256" key="9">
    <source>
        <dbReference type="SAM" id="Phobius"/>
    </source>
</evidence>
<dbReference type="PRINTS" id="PR00783">
    <property type="entry name" value="MINTRINSICP"/>
</dbReference>
<evidence type="ECO:0008006" key="12">
    <source>
        <dbReference type="Google" id="ProtNLM"/>
    </source>
</evidence>
<evidence type="ECO:0000256" key="2">
    <source>
        <dbReference type="ARBA" id="ARBA00006175"/>
    </source>
</evidence>
<dbReference type="RefSeq" id="XP_040772351.1">
    <property type="nucleotide sequence ID" value="XM_040915817.1"/>
</dbReference>
<feature type="transmembrane region" description="Helical" evidence="9">
    <location>
        <begin position="198"/>
        <end position="220"/>
    </location>
</feature>
<evidence type="ECO:0000256" key="3">
    <source>
        <dbReference type="ARBA" id="ARBA00022448"/>
    </source>
</evidence>
<feature type="transmembrane region" description="Helical" evidence="9">
    <location>
        <begin position="120"/>
        <end position="138"/>
    </location>
</feature>
<evidence type="ECO:0000256" key="7">
    <source>
        <dbReference type="RuleBase" id="RU000477"/>
    </source>
</evidence>
<dbReference type="InterPro" id="IPR050363">
    <property type="entry name" value="MIP/Aquaporin"/>
</dbReference>
<dbReference type="PANTHER" id="PTHR43829">
    <property type="entry name" value="AQUAPORIN OR AQUAGLYCEROPORIN RELATED"/>
    <property type="match status" value="1"/>
</dbReference>
<dbReference type="AlphaFoldDB" id="A0A9P5CKP0"/>
<feature type="transmembrane region" description="Helical" evidence="9">
    <location>
        <begin position="245"/>
        <end position="267"/>
    </location>
</feature>
<dbReference type="InterPro" id="IPR023271">
    <property type="entry name" value="Aquaporin-like"/>
</dbReference>
<feature type="transmembrane region" description="Helical" evidence="9">
    <location>
        <begin position="338"/>
        <end position="359"/>
    </location>
</feature>
<protein>
    <recommendedName>
        <fullName evidence="12">Aquaporin-like protein</fullName>
    </recommendedName>
</protein>
<evidence type="ECO:0000256" key="8">
    <source>
        <dbReference type="SAM" id="MobiDB-lite"/>
    </source>
</evidence>
<comment type="caution">
    <text evidence="10">The sequence shown here is derived from an EMBL/GenBank/DDBJ whole genome shotgun (WGS) entry which is preliminary data.</text>
</comment>
<dbReference type="GO" id="GO:0015250">
    <property type="term" value="F:water channel activity"/>
    <property type="evidence" value="ECO:0007669"/>
    <property type="project" value="TreeGrafter"/>
</dbReference>
<evidence type="ECO:0000256" key="6">
    <source>
        <dbReference type="ARBA" id="ARBA00023136"/>
    </source>
</evidence>
<feature type="transmembrane region" description="Helical" evidence="9">
    <location>
        <begin position="279"/>
        <end position="297"/>
    </location>
</feature>
<dbReference type="Proteomes" id="UP000803844">
    <property type="component" value="Unassembled WGS sequence"/>
</dbReference>
<dbReference type="GO" id="GO:0015254">
    <property type="term" value="F:glycerol channel activity"/>
    <property type="evidence" value="ECO:0007669"/>
    <property type="project" value="TreeGrafter"/>
</dbReference>
<dbReference type="EMBL" id="MU032351">
    <property type="protein sequence ID" value="KAF3761372.1"/>
    <property type="molecule type" value="Genomic_DNA"/>
</dbReference>
<feature type="non-terminal residue" evidence="10">
    <location>
        <position position="375"/>
    </location>
</feature>
<reference evidence="10" key="1">
    <citation type="journal article" date="2020" name="Phytopathology">
        <title>Genome sequence of the chestnut blight fungus Cryphonectria parasitica EP155: A fundamental resource for an archetypical invasive plant pathogen.</title>
        <authorList>
            <person name="Crouch J.A."/>
            <person name="Dawe A."/>
            <person name="Aerts A."/>
            <person name="Barry K."/>
            <person name="Churchill A.C.L."/>
            <person name="Grimwood J."/>
            <person name="Hillman B."/>
            <person name="Milgroom M.G."/>
            <person name="Pangilinan J."/>
            <person name="Smith M."/>
            <person name="Salamov A."/>
            <person name="Schmutz J."/>
            <person name="Yadav J."/>
            <person name="Grigoriev I.V."/>
            <person name="Nuss D."/>
        </authorList>
    </citation>
    <scope>NUCLEOTIDE SEQUENCE</scope>
    <source>
        <strain evidence="10">EP155</strain>
    </source>
</reference>
<feature type="non-terminal residue" evidence="10">
    <location>
        <position position="1"/>
    </location>
</feature>
<keyword evidence="3 7" id="KW-0813">Transport</keyword>
<dbReference type="Pfam" id="PF00230">
    <property type="entry name" value="MIP"/>
    <property type="match status" value="1"/>
</dbReference>
<comment type="similarity">
    <text evidence="2 7">Belongs to the MIP/aquaporin (TC 1.A.8) family.</text>
</comment>
<comment type="subcellular location">
    <subcellularLocation>
        <location evidence="1">Membrane</location>
        <topology evidence="1">Multi-pass membrane protein</topology>
    </subcellularLocation>
</comment>
<keyword evidence="11" id="KW-1185">Reference proteome</keyword>
<dbReference type="GO" id="GO:0005886">
    <property type="term" value="C:plasma membrane"/>
    <property type="evidence" value="ECO:0007669"/>
    <property type="project" value="TreeGrafter"/>
</dbReference>